<evidence type="ECO:0000259" key="15">
    <source>
        <dbReference type="PROSITE" id="PS50893"/>
    </source>
</evidence>
<sequence length="646" mass="69398">MSEPLIQLKGIERRYQSGEQEVTVLHPLDLTIEAGEMIAIVGASGSGKSTLMNLLGCLDRPSAGQYLFRGQDTATLDALSLARLRCHHFGFIFQRYHLLPHLNAAANVEIPAVYAGTSRPDRQARSQALLARLGLSDRSHHTPGQLSGGQQQRVSIARALANGGEVILADEPTGALDSQSGKEVMAILKELHVQGHTIILVTHDMAVASHADRIITLRDGRVLEDSGKPATTTARLPAASPAARASGNDWDRYREAGRMALHAMLAHRMRTFLTMLGIIIGIAAVVSVVALGQGARAKVVDQINAMGTNTIDIFPGKDWGDEKAASIQTLNKRDLDALLGQPYLEGASPQIASSGQLRYRNKTSSGSIVGVGSDFFRVKGMKLTSGRLFDERDIQNRAAVAVVDGKTIESLLGKEDPVGQVVLVGTLPVRIIGVVEEETGFGRSSQSVNVWLPYSAVMSRLISQNHFSQLTIRVKDGVQPALAEQAAIELLTQRHGVKDFFTFSSDSIIKSVEKTTATMTLLVSAIAVISLIVGGVGVMNIMLVSVVERTREIGIRIAVGARQSDILQQFLIEAVMVSLLGGMLGVGVSLFIGLLFSLFVESIQMQFSLFSILMAFGCSSLIGILFGYLPARNAARLDPIEALARE</sequence>
<organism evidence="16">
    <name type="scientific">Escherichia coli</name>
    <dbReference type="NCBI Taxonomy" id="562"/>
    <lineage>
        <taxon>Bacteria</taxon>
        <taxon>Pseudomonadati</taxon>
        <taxon>Pseudomonadota</taxon>
        <taxon>Gammaproteobacteria</taxon>
        <taxon>Enterobacterales</taxon>
        <taxon>Enterobacteriaceae</taxon>
        <taxon>Escherichia</taxon>
    </lineage>
</organism>
<protein>
    <recommendedName>
        <fullName evidence="13">Pyoverdine export ATP-binding/permease protein PvdT</fullName>
    </recommendedName>
</protein>
<evidence type="ECO:0000256" key="14">
    <source>
        <dbReference type="SAM" id="Phobius"/>
    </source>
</evidence>
<feature type="transmembrane region" description="Helical" evidence="14">
    <location>
        <begin position="521"/>
        <end position="547"/>
    </location>
</feature>
<dbReference type="FunFam" id="3.40.50.300:FF:000032">
    <property type="entry name" value="Export ABC transporter ATP-binding protein"/>
    <property type="match status" value="1"/>
</dbReference>
<reference evidence="16" key="1">
    <citation type="submission" date="2018-10" db="EMBL/GenBank/DDBJ databases">
        <authorList>
            <consortium name="NARMS: The National Antimicrobial Resistance Monitoring System"/>
        </authorList>
    </citation>
    <scope>NUCLEOTIDE SEQUENCE [LARGE SCALE GENOMIC DNA]</scope>
    <source>
        <strain evidence="16">CVM N17EC0388</strain>
    </source>
</reference>
<dbReference type="Gene3D" id="3.40.50.300">
    <property type="entry name" value="P-loop containing nucleotide triphosphate hydrolases"/>
    <property type="match status" value="1"/>
</dbReference>
<dbReference type="PROSITE" id="PS50893">
    <property type="entry name" value="ABC_TRANSPORTER_2"/>
    <property type="match status" value="1"/>
</dbReference>
<keyword evidence="2" id="KW-0813">Transport</keyword>
<comment type="caution">
    <text evidence="16">The sequence shown here is derived from an EMBL/GenBank/DDBJ whole genome shotgun (WGS) entry which is preliminary data.</text>
</comment>
<comment type="similarity">
    <text evidence="12">Belongs to the ABC transporter superfamily. Macrolide exporter (TC 3.A.1.122) family.</text>
</comment>
<evidence type="ECO:0000256" key="4">
    <source>
        <dbReference type="ARBA" id="ARBA00022519"/>
    </source>
</evidence>
<dbReference type="Pfam" id="PF00005">
    <property type="entry name" value="ABC_tran"/>
    <property type="match status" value="1"/>
</dbReference>
<feature type="transmembrane region" description="Helical" evidence="14">
    <location>
        <begin position="570"/>
        <end position="599"/>
    </location>
</feature>
<dbReference type="InterPro" id="IPR017871">
    <property type="entry name" value="ABC_transporter-like_CS"/>
</dbReference>
<dbReference type="PANTHER" id="PTHR30572">
    <property type="entry name" value="MEMBRANE COMPONENT OF TRANSPORTER-RELATED"/>
    <property type="match status" value="1"/>
</dbReference>
<keyword evidence="9 14" id="KW-1133">Transmembrane helix</keyword>
<feature type="transmembrane region" description="Helical" evidence="14">
    <location>
        <begin position="605"/>
        <end position="629"/>
    </location>
</feature>
<dbReference type="PROSITE" id="PS00211">
    <property type="entry name" value="ABC_TRANSPORTER_1"/>
    <property type="match status" value="1"/>
</dbReference>
<evidence type="ECO:0000256" key="12">
    <source>
        <dbReference type="ARBA" id="ARBA00038388"/>
    </source>
</evidence>
<dbReference type="AlphaFoldDB" id="A0A3L0W201"/>
<dbReference type="InterPro" id="IPR027417">
    <property type="entry name" value="P-loop_NTPase"/>
</dbReference>
<dbReference type="InterPro" id="IPR003838">
    <property type="entry name" value="ABC3_permease_C"/>
</dbReference>
<dbReference type="GO" id="GO:1902495">
    <property type="term" value="C:transmembrane transporter complex"/>
    <property type="evidence" value="ECO:0007669"/>
    <property type="project" value="UniProtKB-ARBA"/>
</dbReference>
<gene>
    <name evidence="16" type="primary">macB</name>
    <name evidence="16" type="ORF">D9F05_17210</name>
</gene>
<dbReference type="GO" id="GO:0022857">
    <property type="term" value="F:transmembrane transporter activity"/>
    <property type="evidence" value="ECO:0007669"/>
    <property type="project" value="TreeGrafter"/>
</dbReference>
<dbReference type="InterPro" id="IPR003593">
    <property type="entry name" value="AAA+_ATPase"/>
</dbReference>
<evidence type="ECO:0000256" key="3">
    <source>
        <dbReference type="ARBA" id="ARBA00022475"/>
    </source>
</evidence>
<accession>A0A3L0W201</accession>
<dbReference type="SMART" id="SM00382">
    <property type="entry name" value="AAA"/>
    <property type="match status" value="1"/>
</dbReference>
<dbReference type="GO" id="GO:0005524">
    <property type="term" value="F:ATP binding"/>
    <property type="evidence" value="ECO:0007669"/>
    <property type="project" value="UniProtKB-KW"/>
</dbReference>
<keyword evidence="4" id="KW-0997">Cell inner membrane</keyword>
<dbReference type="PANTHER" id="PTHR30572:SF14">
    <property type="entry name" value="MACROLIDE EXPORT ATP-BINDING_PERMEASE PROTEIN MACB"/>
    <property type="match status" value="1"/>
</dbReference>
<keyword evidence="7" id="KW-0067">ATP-binding</keyword>
<evidence type="ECO:0000256" key="9">
    <source>
        <dbReference type="ARBA" id="ARBA00022989"/>
    </source>
</evidence>
<dbReference type="CDD" id="cd03255">
    <property type="entry name" value="ABC_MJ0796_LolCDE_FtsE"/>
    <property type="match status" value="1"/>
</dbReference>
<evidence type="ECO:0000256" key="1">
    <source>
        <dbReference type="ARBA" id="ARBA00004429"/>
    </source>
</evidence>
<dbReference type="InterPro" id="IPR025857">
    <property type="entry name" value="MacB_PCD"/>
</dbReference>
<dbReference type="EMBL" id="RNRV01000035">
    <property type="protein sequence ID" value="MHO06082.1"/>
    <property type="molecule type" value="Genomic_DNA"/>
</dbReference>
<keyword evidence="8" id="KW-1278">Translocase</keyword>
<keyword evidence="3" id="KW-1003">Cell membrane</keyword>
<dbReference type="GO" id="GO:0005886">
    <property type="term" value="C:plasma membrane"/>
    <property type="evidence" value="ECO:0007669"/>
    <property type="project" value="UniProtKB-SubCell"/>
</dbReference>
<dbReference type="GO" id="GO:0016887">
    <property type="term" value="F:ATP hydrolysis activity"/>
    <property type="evidence" value="ECO:0007669"/>
    <property type="project" value="InterPro"/>
</dbReference>
<dbReference type="Pfam" id="PF12704">
    <property type="entry name" value="MacB_PCD"/>
    <property type="match status" value="1"/>
</dbReference>
<evidence type="ECO:0000256" key="13">
    <source>
        <dbReference type="ARBA" id="ARBA00041199"/>
    </source>
</evidence>
<dbReference type="SUPFAM" id="SSF52540">
    <property type="entry name" value="P-loop containing nucleoside triphosphate hydrolases"/>
    <property type="match status" value="1"/>
</dbReference>
<name>A0A3L0W201_ECOLX</name>
<evidence type="ECO:0000313" key="16">
    <source>
        <dbReference type="EMBL" id="MHO06082.1"/>
    </source>
</evidence>
<feature type="transmembrane region" description="Helical" evidence="14">
    <location>
        <begin position="272"/>
        <end position="292"/>
    </location>
</feature>
<comment type="subcellular location">
    <subcellularLocation>
        <location evidence="1">Cell inner membrane</location>
        <topology evidence="1">Multi-pass membrane protein</topology>
    </subcellularLocation>
</comment>
<dbReference type="InterPro" id="IPR050250">
    <property type="entry name" value="Macrolide_Exporter_MacB"/>
</dbReference>
<dbReference type="GO" id="GO:0046677">
    <property type="term" value="P:response to antibiotic"/>
    <property type="evidence" value="ECO:0007669"/>
    <property type="project" value="UniProtKB-KW"/>
</dbReference>
<evidence type="ECO:0000256" key="2">
    <source>
        <dbReference type="ARBA" id="ARBA00022448"/>
    </source>
</evidence>
<evidence type="ECO:0000256" key="5">
    <source>
        <dbReference type="ARBA" id="ARBA00022692"/>
    </source>
</evidence>
<evidence type="ECO:0000256" key="7">
    <source>
        <dbReference type="ARBA" id="ARBA00022840"/>
    </source>
</evidence>
<keyword evidence="11" id="KW-0046">Antibiotic resistance</keyword>
<evidence type="ECO:0000256" key="6">
    <source>
        <dbReference type="ARBA" id="ARBA00022741"/>
    </source>
</evidence>
<keyword evidence="5 14" id="KW-0812">Transmembrane</keyword>
<keyword evidence="10 14" id="KW-0472">Membrane</keyword>
<dbReference type="InterPro" id="IPR003439">
    <property type="entry name" value="ABC_transporter-like_ATP-bd"/>
</dbReference>
<evidence type="ECO:0000256" key="10">
    <source>
        <dbReference type="ARBA" id="ARBA00023136"/>
    </source>
</evidence>
<evidence type="ECO:0000256" key="8">
    <source>
        <dbReference type="ARBA" id="ARBA00022967"/>
    </source>
</evidence>
<dbReference type="InterPro" id="IPR017911">
    <property type="entry name" value="MacB-like_ATP-bd"/>
</dbReference>
<feature type="domain" description="ABC transporter" evidence="15">
    <location>
        <begin position="6"/>
        <end position="244"/>
    </location>
</feature>
<keyword evidence="6" id="KW-0547">Nucleotide-binding</keyword>
<dbReference type="Pfam" id="PF02687">
    <property type="entry name" value="FtsX"/>
    <property type="match status" value="1"/>
</dbReference>
<proteinExistence type="inferred from homology"/>
<evidence type="ECO:0000256" key="11">
    <source>
        <dbReference type="ARBA" id="ARBA00023251"/>
    </source>
</evidence>